<comment type="subcellular location">
    <subcellularLocation>
        <location evidence="1">Membrane</location>
    </subcellularLocation>
</comment>
<feature type="transmembrane region" description="Helical" evidence="5">
    <location>
        <begin position="112"/>
        <end position="131"/>
    </location>
</feature>
<feature type="transmembrane region" description="Helical" evidence="5">
    <location>
        <begin position="60"/>
        <end position="77"/>
    </location>
</feature>
<evidence type="ECO:0000313" key="7">
    <source>
        <dbReference type="Proteomes" id="UP001465153"/>
    </source>
</evidence>
<keyword evidence="7" id="KW-1185">Reference proteome</keyword>
<keyword evidence="3 5" id="KW-1133">Transmembrane helix</keyword>
<dbReference type="Pfam" id="PF01124">
    <property type="entry name" value="MAPEG"/>
    <property type="match status" value="1"/>
</dbReference>
<evidence type="ECO:0000256" key="4">
    <source>
        <dbReference type="ARBA" id="ARBA00023136"/>
    </source>
</evidence>
<accession>A0ABQ0AE65</accession>
<dbReference type="InterPro" id="IPR023352">
    <property type="entry name" value="MAPEG-like_dom_sf"/>
</dbReference>
<evidence type="ECO:0000313" key="6">
    <source>
        <dbReference type="EMBL" id="GAA6169946.1"/>
    </source>
</evidence>
<feature type="transmembrane region" description="Helical" evidence="5">
    <location>
        <begin position="83"/>
        <end position="105"/>
    </location>
</feature>
<dbReference type="Proteomes" id="UP001465153">
    <property type="component" value="Unassembled WGS sequence"/>
</dbReference>
<keyword evidence="2 5" id="KW-0812">Transmembrane</keyword>
<proteinExistence type="predicted"/>
<keyword evidence="4 5" id="KW-0472">Membrane</keyword>
<dbReference type="Gene3D" id="1.20.120.550">
    <property type="entry name" value="Membrane associated eicosanoid/glutathione metabolism-like domain"/>
    <property type="match status" value="1"/>
</dbReference>
<evidence type="ECO:0000256" key="2">
    <source>
        <dbReference type="ARBA" id="ARBA00022692"/>
    </source>
</evidence>
<evidence type="ECO:0000256" key="1">
    <source>
        <dbReference type="ARBA" id="ARBA00004370"/>
    </source>
</evidence>
<name>A0ABQ0AE65_9GAMM</name>
<protein>
    <submittedName>
        <fullName evidence="6">MAPEG family protein</fullName>
    </submittedName>
</protein>
<dbReference type="InterPro" id="IPR001129">
    <property type="entry name" value="Membr-assoc_MAPEG"/>
</dbReference>
<sequence length="132" mass="14267">MSQELVWLTATALMTALMWLPYVINRIAELGLLTTLGNTGAVEPVNNAWAIRAQRAHMNALEGLAIFATLVLAIQVGQLNSDLTAKVAAAYFFVRAAHYVVYLIGVPMIRTLLFAAGLVCQIILALVLLGMI</sequence>
<comment type="caution">
    <text evidence="6">The sequence shown here is derived from an EMBL/GenBank/DDBJ whole genome shotgun (WGS) entry which is preliminary data.</text>
</comment>
<dbReference type="PANTHER" id="PTHR35371">
    <property type="entry name" value="INNER MEMBRANE PROTEIN"/>
    <property type="match status" value="1"/>
</dbReference>
<gene>
    <name evidence="6" type="ORF">NBRC116591_37580</name>
</gene>
<dbReference type="EMBL" id="BAABWN010000017">
    <property type="protein sequence ID" value="GAA6169946.1"/>
    <property type="molecule type" value="Genomic_DNA"/>
</dbReference>
<dbReference type="SUPFAM" id="SSF161084">
    <property type="entry name" value="MAPEG domain-like"/>
    <property type="match status" value="1"/>
</dbReference>
<dbReference type="PANTHER" id="PTHR35371:SF1">
    <property type="entry name" value="BLR7753 PROTEIN"/>
    <property type="match status" value="1"/>
</dbReference>
<organism evidence="6 7">
    <name type="scientific">Sessilibacter corallicola</name>
    <dbReference type="NCBI Taxonomy" id="2904075"/>
    <lineage>
        <taxon>Bacteria</taxon>
        <taxon>Pseudomonadati</taxon>
        <taxon>Pseudomonadota</taxon>
        <taxon>Gammaproteobacteria</taxon>
        <taxon>Cellvibrionales</taxon>
        <taxon>Cellvibrionaceae</taxon>
        <taxon>Sessilibacter</taxon>
    </lineage>
</organism>
<dbReference type="RefSeq" id="WP_233088421.1">
    <property type="nucleotide sequence ID" value="NZ_BAABWN010000017.1"/>
</dbReference>
<feature type="transmembrane region" description="Helical" evidence="5">
    <location>
        <begin position="6"/>
        <end position="24"/>
    </location>
</feature>
<reference evidence="6 7" key="1">
    <citation type="submission" date="2024-04" db="EMBL/GenBank/DDBJ databases">
        <title>Draft genome sequence of Sessilibacter corallicola NBRC 116591.</title>
        <authorList>
            <person name="Miyakawa T."/>
            <person name="Kusuya Y."/>
            <person name="Miura T."/>
        </authorList>
    </citation>
    <scope>NUCLEOTIDE SEQUENCE [LARGE SCALE GENOMIC DNA]</scope>
    <source>
        <strain evidence="6 7">KU-00831-HH</strain>
    </source>
</reference>
<evidence type="ECO:0000256" key="5">
    <source>
        <dbReference type="SAM" id="Phobius"/>
    </source>
</evidence>
<evidence type="ECO:0000256" key="3">
    <source>
        <dbReference type="ARBA" id="ARBA00022989"/>
    </source>
</evidence>